<protein>
    <submittedName>
        <fullName evidence="1">Uncharacterized protein</fullName>
    </submittedName>
</protein>
<dbReference type="OrthoDB" id="2264060at2759"/>
<organism evidence="1 2">
    <name type="scientific">Rhizopus azygosporus</name>
    <name type="common">Rhizopus microsporus var. azygosporus</name>
    <dbReference type="NCBI Taxonomy" id="86630"/>
    <lineage>
        <taxon>Eukaryota</taxon>
        <taxon>Fungi</taxon>
        <taxon>Fungi incertae sedis</taxon>
        <taxon>Mucoromycota</taxon>
        <taxon>Mucoromycotina</taxon>
        <taxon>Mucoromycetes</taxon>
        <taxon>Mucorales</taxon>
        <taxon>Mucorineae</taxon>
        <taxon>Rhizopodaceae</taxon>
        <taxon>Rhizopus</taxon>
    </lineage>
</organism>
<comment type="caution">
    <text evidence="1">The sequence shown here is derived from an EMBL/GenBank/DDBJ whole genome shotgun (WGS) entry which is preliminary data.</text>
</comment>
<name>A0A367JET6_RHIAZ</name>
<accession>A0A367JET6</accession>
<gene>
    <name evidence="1" type="ORF">CU097_002231</name>
</gene>
<evidence type="ECO:0000313" key="2">
    <source>
        <dbReference type="Proteomes" id="UP000252139"/>
    </source>
</evidence>
<dbReference type="EMBL" id="PJQL01001468">
    <property type="protein sequence ID" value="RCH88430.1"/>
    <property type="molecule type" value="Genomic_DNA"/>
</dbReference>
<reference evidence="1 2" key="1">
    <citation type="journal article" date="2018" name="G3 (Bethesda)">
        <title>Phylogenetic and Phylogenomic Definition of Rhizopus Species.</title>
        <authorList>
            <person name="Gryganskyi A.P."/>
            <person name="Golan J."/>
            <person name="Dolatabadi S."/>
            <person name="Mondo S."/>
            <person name="Robb S."/>
            <person name="Idnurm A."/>
            <person name="Muszewska A."/>
            <person name="Steczkiewicz K."/>
            <person name="Masonjones S."/>
            <person name="Liao H.L."/>
            <person name="Gajdeczka M.T."/>
            <person name="Anike F."/>
            <person name="Vuek A."/>
            <person name="Anishchenko I.M."/>
            <person name="Voigt K."/>
            <person name="de Hoog G.S."/>
            <person name="Smith M.E."/>
            <person name="Heitman J."/>
            <person name="Vilgalys R."/>
            <person name="Stajich J.E."/>
        </authorList>
    </citation>
    <scope>NUCLEOTIDE SEQUENCE [LARGE SCALE GENOMIC DNA]</scope>
    <source>
        <strain evidence="1 2">CBS 357.93</strain>
    </source>
</reference>
<dbReference type="Proteomes" id="UP000252139">
    <property type="component" value="Unassembled WGS sequence"/>
</dbReference>
<proteinExistence type="predicted"/>
<sequence>MNREFLDAYLKLIVDYPLKQKQIIKSLEDDGIEVIGYIRKPKRNEKEEVRVRLMETMADRLRERCLAHGED</sequence>
<dbReference type="AlphaFoldDB" id="A0A367JET6"/>
<keyword evidence="2" id="KW-1185">Reference proteome</keyword>
<evidence type="ECO:0000313" key="1">
    <source>
        <dbReference type="EMBL" id="RCH88430.1"/>
    </source>
</evidence>